<sequence>MLKSFEEIVDIAKTKDAVVSLAGAEDIEALKAIKDVKDYGIKAILVGNEEIVRRNLNELGMDLPVVDAKSENEIAEKAVKLVSSGDANILMKGLIKTSTLLKAVLNKEWGLRGNGLLSHVALLETPGMDRIVFVTDGGMVIKPTLEQKVQIIKNAVELAHKLGYKEPKVGLIAAVEVVNPDMPETMEAAIIAKMAQRGQIKGCVVDGPLGLDNALSEFAAKIKKVSGDVAGKADILVVPDIHSGNFLGKSAIYLANGKIAGIVMGAKAPIVIVSRADTSESKKNSLAIAAAISVQKEGK</sequence>
<accession>A0ABX3ILG0</accession>
<evidence type="ECO:0000256" key="3">
    <source>
        <dbReference type="ARBA" id="ARBA00023315"/>
    </source>
</evidence>
<dbReference type="PANTHER" id="PTHR43356:SF2">
    <property type="entry name" value="PHOSPHATE ACETYLTRANSFERASE"/>
    <property type="match status" value="1"/>
</dbReference>
<dbReference type="InterPro" id="IPR002505">
    <property type="entry name" value="PTA_PTB"/>
</dbReference>
<dbReference type="Gene3D" id="3.40.718.10">
    <property type="entry name" value="Isopropylmalate Dehydrogenase"/>
    <property type="match status" value="1"/>
</dbReference>
<comment type="caution">
    <text evidence="5">The sequence shown here is derived from an EMBL/GenBank/DDBJ whole genome shotgun (WGS) entry which is preliminary data.</text>
</comment>
<feature type="domain" description="Phosphate acetyl/butaryl transferase" evidence="4">
    <location>
        <begin position="73"/>
        <end position="290"/>
    </location>
</feature>
<reference evidence="5 6" key="1">
    <citation type="submission" date="2015-06" db="EMBL/GenBank/DDBJ databases">
        <title>Genome sequencing of Thermotogales isolates from hydrothermal vents.</title>
        <authorList>
            <person name="Haverkamp T.H."/>
            <person name="Kublanov I.V."/>
            <person name="Nesbo C.L."/>
        </authorList>
    </citation>
    <scope>NUCLEOTIDE SEQUENCE [LARGE SCALE GENOMIC DNA]</scope>
    <source>
        <strain evidence="6">ik275mar</strain>
    </source>
</reference>
<evidence type="ECO:0000313" key="6">
    <source>
        <dbReference type="Proteomes" id="UP000242616"/>
    </source>
</evidence>
<dbReference type="InterPro" id="IPR050500">
    <property type="entry name" value="Phos_Acetyltrans/Butyryltrans"/>
</dbReference>
<proteinExistence type="inferred from homology"/>
<dbReference type="NCBIfam" id="NF006045">
    <property type="entry name" value="PRK08190.1"/>
    <property type="match status" value="1"/>
</dbReference>
<dbReference type="SUPFAM" id="SSF53659">
    <property type="entry name" value="Isocitrate/Isopropylmalate dehydrogenase-like"/>
    <property type="match status" value="1"/>
</dbReference>
<evidence type="ECO:0000256" key="2">
    <source>
        <dbReference type="ARBA" id="ARBA00022679"/>
    </source>
</evidence>
<dbReference type="Proteomes" id="UP000242616">
    <property type="component" value="Unassembled WGS sequence"/>
</dbReference>
<dbReference type="PANTHER" id="PTHR43356">
    <property type="entry name" value="PHOSPHATE ACETYLTRANSFERASE"/>
    <property type="match status" value="1"/>
</dbReference>
<dbReference type="PIRSF" id="PIRSF000428">
    <property type="entry name" value="P_Ac_trans"/>
    <property type="match status" value="1"/>
</dbReference>
<dbReference type="RefSeq" id="WP_077197796.1">
    <property type="nucleotide sequence ID" value="NZ_LBFC01000003.1"/>
</dbReference>
<evidence type="ECO:0000256" key="1">
    <source>
        <dbReference type="ARBA" id="ARBA00005656"/>
    </source>
</evidence>
<dbReference type="InterPro" id="IPR012147">
    <property type="entry name" value="P_Ac_Bu_trans"/>
</dbReference>
<keyword evidence="2" id="KW-0808">Transferase</keyword>
<protein>
    <submittedName>
        <fullName evidence="5">Phosphate butyryltransferase</fullName>
    </submittedName>
</protein>
<evidence type="ECO:0000313" key="5">
    <source>
        <dbReference type="EMBL" id="ONN28014.1"/>
    </source>
</evidence>
<comment type="similarity">
    <text evidence="1">Belongs to the phosphate acetyltransferase and butyryltransferase family.</text>
</comment>
<keyword evidence="6" id="KW-1185">Reference proteome</keyword>
<name>A0ABX3ILG0_9BACT</name>
<dbReference type="Pfam" id="PF01515">
    <property type="entry name" value="PTA_PTB"/>
    <property type="match status" value="1"/>
</dbReference>
<dbReference type="EMBL" id="LBFC01000003">
    <property type="protein sequence ID" value="ONN28014.1"/>
    <property type="molecule type" value="Genomic_DNA"/>
</dbReference>
<gene>
    <name evidence="5" type="ORF">XJ44_01170</name>
</gene>
<keyword evidence="3" id="KW-0012">Acyltransferase</keyword>
<organism evidence="5 6">
    <name type="scientific">Thermosipho affectus</name>
    <dbReference type="NCBI Taxonomy" id="660294"/>
    <lineage>
        <taxon>Bacteria</taxon>
        <taxon>Thermotogati</taxon>
        <taxon>Thermotogota</taxon>
        <taxon>Thermotogae</taxon>
        <taxon>Thermotogales</taxon>
        <taxon>Fervidobacteriaceae</taxon>
        <taxon>Thermosipho</taxon>
    </lineage>
</organism>
<evidence type="ECO:0000259" key="4">
    <source>
        <dbReference type="Pfam" id="PF01515"/>
    </source>
</evidence>